<organism evidence="2 3">
    <name type="scientific">Fusarium redolens</name>
    <dbReference type="NCBI Taxonomy" id="48865"/>
    <lineage>
        <taxon>Eukaryota</taxon>
        <taxon>Fungi</taxon>
        <taxon>Dikarya</taxon>
        <taxon>Ascomycota</taxon>
        <taxon>Pezizomycotina</taxon>
        <taxon>Sordariomycetes</taxon>
        <taxon>Hypocreomycetidae</taxon>
        <taxon>Hypocreales</taxon>
        <taxon>Nectriaceae</taxon>
        <taxon>Fusarium</taxon>
        <taxon>Fusarium redolens species complex</taxon>
    </lineage>
</organism>
<dbReference type="AlphaFoldDB" id="A0A9P9KX76"/>
<evidence type="ECO:0000313" key="2">
    <source>
        <dbReference type="EMBL" id="KAH7270079.1"/>
    </source>
</evidence>
<dbReference type="Proteomes" id="UP000720189">
    <property type="component" value="Unassembled WGS sequence"/>
</dbReference>
<keyword evidence="1" id="KW-0812">Transmembrane</keyword>
<keyword evidence="3" id="KW-1185">Reference proteome</keyword>
<dbReference type="RefSeq" id="XP_046056847.1">
    <property type="nucleotide sequence ID" value="XM_046191278.1"/>
</dbReference>
<keyword evidence="1" id="KW-1133">Transmembrane helix</keyword>
<sequence>MPCSKPKKRLIYRVTLSLFWLTRYFLSVLNLAIITFNGVVLLHDSIHPSSAVKHPEVRLKDLGFIPWQNRPLMPDTS</sequence>
<proteinExistence type="predicted"/>
<dbReference type="EMBL" id="JAGMUX010000001">
    <property type="protein sequence ID" value="KAH7270079.1"/>
    <property type="molecule type" value="Genomic_DNA"/>
</dbReference>
<gene>
    <name evidence="2" type="ORF">BKA55DRAFT_550543</name>
</gene>
<accession>A0A9P9KX76</accession>
<dbReference type="GeneID" id="70221232"/>
<reference evidence="2" key="1">
    <citation type="journal article" date="2021" name="Nat. Commun.">
        <title>Genetic determinants of endophytism in the Arabidopsis root mycobiome.</title>
        <authorList>
            <person name="Mesny F."/>
            <person name="Miyauchi S."/>
            <person name="Thiergart T."/>
            <person name="Pickel B."/>
            <person name="Atanasova L."/>
            <person name="Karlsson M."/>
            <person name="Huettel B."/>
            <person name="Barry K.W."/>
            <person name="Haridas S."/>
            <person name="Chen C."/>
            <person name="Bauer D."/>
            <person name="Andreopoulos W."/>
            <person name="Pangilinan J."/>
            <person name="LaButti K."/>
            <person name="Riley R."/>
            <person name="Lipzen A."/>
            <person name="Clum A."/>
            <person name="Drula E."/>
            <person name="Henrissat B."/>
            <person name="Kohler A."/>
            <person name="Grigoriev I.V."/>
            <person name="Martin F.M."/>
            <person name="Hacquard S."/>
        </authorList>
    </citation>
    <scope>NUCLEOTIDE SEQUENCE</scope>
    <source>
        <strain evidence="2">MPI-CAGE-AT-0023</strain>
    </source>
</reference>
<feature type="transmembrane region" description="Helical" evidence="1">
    <location>
        <begin position="21"/>
        <end position="42"/>
    </location>
</feature>
<evidence type="ECO:0000313" key="3">
    <source>
        <dbReference type="Proteomes" id="UP000720189"/>
    </source>
</evidence>
<comment type="caution">
    <text evidence="2">The sequence shown here is derived from an EMBL/GenBank/DDBJ whole genome shotgun (WGS) entry which is preliminary data.</text>
</comment>
<keyword evidence="1" id="KW-0472">Membrane</keyword>
<evidence type="ECO:0000256" key="1">
    <source>
        <dbReference type="SAM" id="Phobius"/>
    </source>
</evidence>
<name>A0A9P9KX76_FUSRE</name>
<protein>
    <submittedName>
        <fullName evidence="2">Uncharacterized protein</fullName>
    </submittedName>
</protein>